<comment type="caution">
    <text evidence="14">The sequence shown here is derived from an EMBL/GenBank/DDBJ whole genome shotgun (WGS) entry which is preliminary data.</text>
</comment>
<evidence type="ECO:0000259" key="12">
    <source>
        <dbReference type="PROSITE" id="PS50893"/>
    </source>
</evidence>
<keyword evidence="6" id="KW-0809">Transit peptide</keyword>
<feature type="region of interest" description="Disordered" evidence="10">
    <location>
        <begin position="196"/>
        <end position="234"/>
    </location>
</feature>
<comment type="similarity">
    <text evidence="9">Belongs to the ABC transporter superfamily. ABCB family. Heavy Metal importer (TC 3.A.1.210) subfamily.</text>
</comment>
<feature type="transmembrane region" description="Helical" evidence="11">
    <location>
        <begin position="407"/>
        <end position="427"/>
    </location>
</feature>
<dbReference type="EMBL" id="JAGPYM010000005">
    <property type="protein sequence ID" value="KAH6894634.1"/>
    <property type="molecule type" value="Genomic_DNA"/>
</dbReference>
<keyword evidence="7 11" id="KW-1133">Transmembrane helix</keyword>
<evidence type="ECO:0000256" key="6">
    <source>
        <dbReference type="ARBA" id="ARBA00022946"/>
    </source>
</evidence>
<feature type="transmembrane region" description="Helical" evidence="11">
    <location>
        <begin position="378"/>
        <end position="401"/>
    </location>
</feature>
<comment type="subcellular location">
    <subcellularLocation>
        <location evidence="1">Membrane</location>
        <topology evidence="1">Multi-pass membrane protein</topology>
    </subcellularLocation>
</comment>
<proteinExistence type="inferred from homology"/>
<gene>
    <name evidence="14" type="ORF">B0T10DRAFT_436298</name>
</gene>
<dbReference type="CDD" id="cd18583">
    <property type="entry name" value="ABC_6TM_HMT1"/>
    <property type="match status" value="1"/>
</dbReference>
<dbReference type="GO" id="GO:0005524">
    <property type="term" value="F:ATP binding"/>
    <property type="evidence" value="ECO:0007669"/>
    <property type="project" value="UniProtKB-KW"/>
</dbReference>
<dbReference type="InterPro" id="IPR003593">
    <property type="entry name" value="AAA+_ATPase"/>
</dbReference>
<dbReference type="Proteomes" id="UP000777438">
    <property type="component" value="Unassembled WGS sequence"/>
</dbReference>
<feature type="transmembrane region" description="Helical" evidence="11">
    <location>
        <begin position="131"/>
        <end position="151"/>
    </location>
</feature>
<dbReference type="GO" id="GO:0005774">
    <property type="term" value="C:vacuolar membrane"/>
    <property type="evidence" value="ECO:0007669"/>
    <property type="project" value="TreeGrafter"/>
</dbReference>
<dbReference type="InterPro" id="IPR003439">
    <property type="entry name" value="ABC_transporter-like_ATP-bd"/>
</dbReference>
<dbReference type="SMART" id="SM00382">
    <property type="entry name" value="AAA"/>
    <property type="match status" value="1"/>
</dbReference>
<name>A0A9P9AVR4_9HYPO</name>
<dbReference type="InterPro" id="IPR036640">
    <property type="entry name" value="ABC1_TM_sf"/>
</dbReference>
<evidence type="ECO:0000313" key="14">
    <source>
        <dbReference type="EMBL" id="KAH6894634.1"/>
    </source>
</evidence>
<feature type="transmembrane region" description="Helical" evidence="11">
    <location>
        <begin position="12"/>
        <end position="32"/>
    </location>
</feature>
<dbReference type="SUPFAM" id="SSF52540">
    <property type="entry name" value="P-loop containing nucleoside triphosphate hydrolases"/>
    <property type="match status" value="1"/>
</dbReference>
<reference evidence="14 15" key="1">
    <citation type="journal article" date="2021" name="Nat. Commun.">
        <title>Genetic determinants of endophytism in the Arabidopsis root mycobiome.</title>
        <authorList>
            <person name="Mesny F."/>
            <person name="Miyauchi S."/>
            <person name="Thiergart T."/>
            <person name="Pickel B."/>
            <person name="Atanasova L."/>
            <person name="Karlsson M."/>
            <person name="Huettel B."/>
            <person name="Barry K.W."/>
            <person name="Haridas S."/>
            <person name="Chen C."/>
            <person name="Bauer D."/>
            <person name="Andreopoulos W."/>
            <person name="Pangilinan J."/>
            <person name="LaButti K."/>
            <person name="Riley R."/>
            <person name="Lipzen A."/>
            <person name="Clum A."/>
            <person name="Drula E."/>
            <person name="Henrissat B."/>
            <person name="Kohler A."/>
            <person name="Grigoriev I.V."/>
            <person name="Martin F.M."/>
            <person name="Hacquard S."/>
        </authorList>
    </citation>
    <scope>NUCLEOTIDE SEQUENCE [LARGE SCALE GENOMIC DNA]</scope>
    <source>
        <strain evidence="14 15">MPI-CAGE-CH-0241</strain>
    </source>
</reference>
<evidence type="ECO:0000256" key="2">
    <source>
        <dbReference type="ARBA" id="ARBA00022448"/>
    </source>
</evidence>
<dbReference type="InterPro" id="IPR027417">
    <property type="entry name" value="P-loop_NTPase"/>
</dbReference>
<evidence type="ECO:0000256" key="1">
    <source>
        <dbReference type="ARBA" id="ARBA00004141"/>
    </source>
</evidence>
<dbReference type="InterPro" id="IPR011527">
    <property type="entry name" value="ABC1_TM_dom"/>
</dbReference>
<dbReference type="PROSITE" id="PS50929">
    <property type="entry name" value="ABC_TM1F"/>
    <property type="match status" value="1"/>
</dbReference>
<feature type="domain" description="ABC transporter" evidence="12">
    <location>
        <begin position="585"/>
        <end position="821"/>
    </location>
</feature>
<dbReference type="Gene3D" id="1.20.1560.10">
    <property type="entry name" value="ABC transporter type 1, transmembrane domain"/>
    <property type="match status" value="1"/>
</dbReference>
<dbReference type="PANTHER" id="PTHR24221:SF651">
    <property type="entry name" value="HEAVY METAL TOLERANCE PROTEIN"/>
    <property type="match status" value="1"/>
</dbReference>
<keyword evidence="5" id="KW-0067">ATP-binding</keyword>
<evidence type="ECO:0000256" key="4">
    <source>
        <dbReference type="ARBA" id="ARBA00022741"/>
    </source>
</evidence>
<keyword evidence="15" id="KW-1185">Reference proteome</keyword>
<dbReference type="GO" id="GO:0140359">
    <property type="term" value="F:ABC-type transporter activity"/>
    <property type="evidence" value="ECO:0007669"/>
    <property type="project" value="InterPro"/>
</dbReference>
<evidence type="ECO:0000256" key="8">
    <source>
        <dbReference type="ARBA" id="ARBA00023136"/>
    </source>
</evidence>
<evidence type="ECO:0000256" key="7">
    <source>
        <dbReference type="ARBA" id="ARBA00022989"/>
    </source>
</evidence>
<dbReference type="InterPro" id="IPR039421">
    <property type="entry name" value="Type_1_exporter"/>
</dbReference>
<dbReference type="PROSITE" id="PS00211">
    <property type="entry name" value="ABC_TRANSPORTER_1"/>
    <property type="match status" value="1"/>
</dbReference>
<evidence type="ECO:0000256" key="5">
    <source>
        <dbReference type="ARBA" id="ARBA00022840"/>
    </source>
</evidence>
<dbReference type="AlphaFoldDB" id="A0A9P9AVR4"/>
<keyword evidence="8 11" id="KW-0472">Membrane</keyword>
<evidence type="ECO:0000256" key="11">
    <source>
        <dbReference type="SAM" id="Phobius"/>
    </source>
</evidence>
<protein>
    <submittedName>
        <fullName evidence="14">Uncharacterized protein</fullName>
    </submittedName>
</protein>
<accession>A0A9P9AVR4</accession>
<dbReference type="Pfam" id="PF00005">
    <property type="entry name" value="ABC_tran"/>
    <property type="match status" value="1"/>
</dbReference>
<dbReference type="CDD" id="cd03253">
    <property type="entry name" value="ABCC_ATM1_transporter"/>
    <property type="match status" value="1"/>
</dbReference>
<organism evidence="14 15">
    <name type="scientific">Thelonectria olida</name>
    <dbReference type="NCBI Taxonomy" id="1576542"/>
    <lineage>
        <taxon>Eukaryota</taxon>
        <taxon>Fungi</taxon>
        <taxon>Dikarya</taxon>
        <taxon>Ascomycota</taxon>
        <taxon>Pezizomycotina</taxon>
        <taxon>Sordariomycetes</taxon>
        <taxon>Hypocreomycetidae</taxon>
        <taxon>Hypocreales</taxon>
        <taxon>Nectriaceae</taxon>
        <taxon>Thelonectria</taxon>
    </lineage>
</organism>
<feature type="transmembrane region" description="Helical" evidence="11">
    <location>
        <begin position="163"/>
        <end position="187"/>
    </location>
</feature>
<dbReference type="FunFam" id="3.40.50.300:FF:000186">
    <property type="entry name" value="ATP-binding cassette sub-family B member 7, mitochondrial"/>
    <property type="match status" value="1"/>
</dbReference>
<evidence type="ECO:0000313" key="15">
    <source>
        <dbReference type="Proteomes" id="UP000777438"/>
    </source>
</evidence>
<dbReference type="SUPFAM" id="SSF90123">
    <property type="entry name" value="ABC transporter transmembrane region"/>
    <property type="match status" value="1"/>
</dbReference>
<keyword evidence="4" id="KW-0547">Nucleotide-binding</keyword>
<dbReference type="Pfam" id="PF00664">
    <property type="entry name" value="ABC_membrane"/>
    <property type="match status" value="1"/>
</dbReference>
<feature type="transmembrane region" description="Helical" evidence="11">
    <location>
        <begin position="58"/>
        <end position="80"/>
    </location>
</feature>
<dbReference type="GO" id="GO:0000041">
    <property type="term" value="P:transition metal ion transport"/>
    <property type="evidence" value="ECO:0007669"/>
    <property type="project" value="UniProtKB-ARBA"/>
</dbReference>
<evidence type="ECO:0000256" key="9">
    <source>
        <dbReference type="ARBA" id="ARBA00024363"/>
    </source>
</evidence>
<keyword evidence="3 11" id="KW-0812">Transmembrane</keyword>
<dbReference type="OrthoDB" id="6500128at2759"/>
<feature type="domain" description="ABC transmembrane type-1" evidence="13">
    <location>
        <begin position="269"/>
        <end position="551"/>
    </location>
</feature>
<dbReference type="PROSITE" id="PS50893">
    <property type="entry name" value="ABC_TRANSPORTER_2"/>
    <property type="match status" value="1"/>
</dbReference>
<dbReference type="Gene3D" id="3.40.50.300">
    <property type="entry name" value="P-loop containing nucleotide triphosphate hydrolases"/>
    <property type="match status" value="1"/>
</dbReference>
<dbReference type="GO" id="GO:0016887">
    <property type="term" value="F:ATP hydrolysis activity"/>
    <property type="evidence" value="ECO:0007669"/>
    <property type="project" value="InterPro"/>
</dbReference>
<keyword evidence="2" id="KW-0813">Transport</keyword>
<feature type="transmembrane region" description="Helical" evidence="11">
    <location>
        <begin position="100"/>
        <end position="119"/>
    </location>
</feature>
<evidence type="ECO:0000259" key="13">
    <source>
        <dbReference type="PROSITE" id="PS50929"/>
    </source>
</evidence>
<evidence type="ECO:0000256" key="10">
    <source>
        <dbReference type="SAM" id="MobiDB-lite"/>
    </source>
</evidence>
<dbReference type="PANTHER" id="PTHR24221">
    <property type="entry name" value="ATP-BINDING CASSETTE SUB-FAMILY B"/>
    <property type="match status" value="1"/>
</dbReference>
<evidence type="ECO:0000256" key="3">
    <source>
        <dbReference type="ARBA" id="ARBA00022692"/>
    </source>
</evidence>
<feature type="compositionally biased region" description="Polar residues" evidence="10">
    <location>
        <begin position="207"/>
        <end position="228"/>
    </location>
</feature>
<sequence>MARTELGLKIAFYVYPCLLFLTLLGAQSIQFYRNRHRESRPTAPDNEQKQKAERVRRIYARLIWLLQLGLALLVLASIVVAVRGAVSGQDDAAGTVNFSFSAYLAAYVGVLLYFLAGLLPDPEGPWSPNASHCCAWIVGALVETVIVAVFYTVQPSLRAPKGFIGTLNALALSRVAILLLMTSAIILREHKLRPSKPKSVHEERQSLLESGNGSSQTYGSVQAHTTATPDPARRTQVSGTGWLDYFAGFRVLFPYLWPKDSPVYQAIVVVCLVLLICQRTVNVLAPVQLGVLVDALGEGHVPYKEIILYVVYRALQGNQGALGAARSLLWIPVSQSLFRRLSCAAFEHVLGLSLDFHLNKKVGEVTSALSRGASMNTFLESFCFQVFPMVFDIFVAGIIFFVKYDAFYTIIVFFIMWSYIFLTIYVAKYRGKQRRDMTTKTREMEAIKTDAIVAYETVQHNCAITRETERFKDHVVVFQKAERLVQWSLNGLNLTQSSIFSLGTALLVAVSAYKISIGEQTVGEFVSLINYFVQLQGPLNFFGTYFTMLQNNLIEAERLLDIFKETSGIVEKPDAVGLPSPRGEVAFNHVKFSYNTKKGEPVLKDISFTVAPGTKTAIVGESGSGKSTSLKLLFRFYDVTGGSITVDGHDLKDLKLDSLRRNIGVVPQDTVLFNATIMYNLLYANPQASEEDVYEACKAANIHDRILNFPDGYETKVGERGLKLSGGERQRVAIARAILKDARILLLDEATASLDSHTERQIQDALERVTAGRTTITIAHRLSTITTSDQIIVLHKGEVVERGTHAELLILQGRYHAMWEKQTTIEKKLKEKTELEGESSETQSQA</sequence>
<dbReference type="InterPro" id="IPR017871">
    <property type="entry name" value="ABC_transporter-like_CS"/>
</dbReference>